<dbReference type="Proteomes" id="UP000887104">
    <property type="component" value="Unassembled WGS sequence"/>
</dbReference>
<accession>A0ABQ4PQN7</accession>
<keyword evidence="1" id="KW-0812">Transmembrane</keyword>
<reference evidence="2" key="1">
    <citation type="submission" date="2021-05" db="EMBL/GenBank/DDBJ databases">
        <title>Molecular characterization for Shewanella algae harboring chromosomal blaOXA-55-like strains isolated from clinical and environment sample.</title>
        <authorList>
            <person name="Ohama Y."/>
            <person name="Aoki K."/>
            <person name="Harada S."/>
            <person name="Moriya K."/>
            <person name="Ishii Y."/>
            <person name="Tateda K."/>
        </authorList>
    </citation>
    <scope>NUCLEOTIDE SEQUENCE</scope>
    <source>
        <strain evidence="2">JCM 11563</strain>
    </source>
</reference>
<keyword evidence="1" id="KW-0472">Membrane</keyword>
<comment type="caution">
    <text evidence="2">The sequence shown here is derived from an EMBL/GenBank/DDBJ whole genome shotgun (WGS) entry which is preliminary data.</text>
</comment>
<evidence type="ECO:0000256" key="1">
    <source>
        <dbReference type="SAM" id="Phobius"/>
    </source>
</evidence>
<protein>
    <submittedName>
        <fullName evidence="2">Uncharacterized protein</fullName>
    </submittedName>
</protein>
<sequence>MKKLQNQNRNTTFTNKQRGASTVDVMIAAGFIIGAILLTVMIVPKVQDAMTISSFQRDASTIQSSVLRWKKARSNYTGVTLSEICNQNILTKGGTICGTSNNGQATNPFGGNWTVRANSNPGLFDIVATLPNNPDSIAEVADTMAPITRGNCQSASGCATLQATGTTLTMTF</sequence>
<name>A0ABQ4PQN7_9GAMM</name>
<feature type="transmembrane region" description="Helical" evidence="1">
    <location>
        <begin position="21"/>
        <end position="43"/>
    </location>
</feature>
<keyword evidence="1" id="KW-1133">Transmembrane helix</keyword>
<evidence type="ECO:0000313" key="3">
    <source>
        <dbReference type="Proteomes" id="UP000887104"/>
    </source>
</evidence>
<proteinExistence type="predicted"/>
<dbReference type="Gene3D" id="3.30.1690.10">
    <property type="entry name" value="TcpA-like pilin"/>
    <property type="match status" value="1"/>
</dbReference>
<gene>
    <name evidence="2" type="ORF">TUM4438_40390</name>
</gene>
<dbReference type="RefSeq" id="WP_220783004.1">
    <property type="nucleotide sequence ID" value="NZ_BPEY01000111.1"/>
</dbReference>
<dbReference type="EMBL" id="BPEY01000111">
    <property type="protein sequence ID" value="GIU51290.1"/>
    <property type="molecule type" value="Genomic_DNA"/>
</dbReference>
<evidence type="ECO:0000313" key="2">
    <source>
        <dbReference type="EMBL" id="GIU51290.1"/>
    </source>
</evidence>
<keyword evidence="3" id="KW-1185">Reference proteome</keyword>
<organism evidence="2 3">
    <name type="scientific">Shewanella sairae</name>
    <dbReference type="NCBI Taxonomy" id="190310"/>
    <lineage>
        <taxon>Bacteria</taxon>
        <taxon>Pseudomonadati</taxon>
        <taxon>Pseudomonadota</taxon>
        <taxon>Gammaproteobacteria</taxon>
        <taxon>Alteromonadales</taxon>
        <taxon>Shewanellaceae</taxon>
        <taxon>Shewanella</taxon>
    </lineage>
</organism>